<dbReference type="Pfam" id="PF13178">
    <property type="entry name" value="DUF4005"/>
    <property type="match status" value="1"/>
</dbReference>
<protein>
    <submittedName>
        <fullName evidence="3">Protein longifolia 2</fullName>
    </submittedName>
</protein>
<dbReference type="EMBL" id="BKCJ011187883">
    <property type="protein sequence ID" value="GFD00904.1"/>
    <property type="molecule type" value="Genomic_DNA"/>
</dbReference>
<proteinExistence type="predicted"/>
<evidence type="ECO:0000259" key="2">
    <source>
        <dbReference type="Pfam" id="PF13178"/>
    </source>
</evidence>
<accession>A0A699SVZ3</accession>
<organism evidence="3">
    <name type="scientific">Tanacetum cinerariifolium</name>
    <name type="common">Dalmatian daisy</name>
    <name type="synonym">Chrysanthemum cinerariifolium</name>
    <dbReference type="NCBI Taxonomy" id="118510"/>
    <lineage>
        <taxon>Eukaryota</taxon>
        <taxon>Viridiplantae</taxon>
        <taxon>Streptophyta</taxon>
        <taxon>Embryophyta</taxon>
        <taxon>Tracheophyta</taxon>
        <taxon>Spermatophyta</taxon>
        <taxon>Magnoliopsida</taxon>
        <taxon>eudicotyledons</taxon>
        <taxon>Gunneridae</taxon>
        <taxon>Pentapetalae</taxon>
        <taxon>asterids</taxon>
        <taxon>campanulids</taxon>
        <taxon>Asterales</taxon>
        <taxon>Asteraceae</taxon>
        <taxon>Asteroideae</taxon>
        <taxon>Anthemideae</taxon>
        <taxon>Anthemidinae</taxon>
        <taxon>Tanacetum</taxon>
    </lineage>
</organism>
<dbReference type="AlphaFoldDB" id="A0A699SVZ3"/>
<feature type="domain" description="DUF4005" evidence="2">
    <location>
        <begin position="5"/>
        <end position="63"/>
    </location>
</feature>
<evidence type="ECO:0000313" key="3">
    <source>
        <dbReference type="EMBL" id="GFD00904.1"/>
    </source>
</evidence>
<feature type="non-terminal residue" evidence="3">
    <location>
        <position position="126"/>
    </location>
</feature>
<name>A0A699SVZ3_TANCI</name>
<gene>
    <name evidence="3" type="ORF">Tci_872873</name>
</gene>
<dbReference type="PANTHER" id="PTHR31680">
    <property type="entry name" value="LONGIFOLIA PROTEIN"/>
    <property type="match status" value="1"/>
</dbReference>
<reference evidence="3" key="1">
    <citation type="journal article" date="2019" name="Sci. Rep.">
        <title>Draft genome of Tanacetum cinerariifolium, the natural source of mosquito coil.</title>
        <authorList>
            <person name="Yamashiro T."/>
            <person name="Shiraishi A."/>
            <person name="Satake H."/>
            <person name="Nakayama K."/>
        </authorList>
    </citation>
    <scope>NUCLEOTIDE SEQUENCE</scope>
</reference>
<feature type="compositionally biased region" description="Polar residues" evidence="1">
    <location>
        <begin position="1"/>
        <end position="22"/>
    </location>
</feature>
<comment type="caution">
    <text evidence="3">The sequence shown here is derived from an EMBL/GenBank/DDBJ whole genome shotgun (WGS) entry which is preliminary data.</text>
</comment>
<feature type="compositionally biased region" description="Basic and acidic residues" evidence="1">
    <location>
        <begin position="46"/>
        <end position="58"/>
    </location>
</feature>
<dbReference type="PANTHER" id="PTHR31680:SF4">
    <property type="entry name" value="LONGIFOLIA PROTEIN"/>
    <property type="match status" value="1"/>
</dbReference>
<evidence type="ECO:0000256" key="1">
    <source>
        <dbReference type="SAM" id="MobiDB-lite"/>
    </source>
</evidence>
<feature type="region of interest" description="Disordered" evidence="1">
    <location>
        <begin position="1"/>
        <end position="59"/>
    </location>
</feature>
<dbReference type="InterPro" id="IPR033334">
    <property type="entry name" value="LNG1/2"/>
</dbReference>
<sequence>SRRCLSGNSDHPNYMLHTQSSRGKVRSLIAPGGRRRLKYSNVQQNDDQRREVVGEPKKASYRGRVSREVVMVPEFSEEIDKRQSPSSIQEESTLLLRKDESHDPEYSGLISVLDDGIYMDDSPSPV</sequence>
<dbReference type="GO" id="GO:0051513">
    <property type="term" value="P:regulation of monopolar cell growth"/>
    <property type="evidence" value="ECO:0007669"/>
    <property type="project" value="InterPro"/>
</dbReference>
<dbReference type="InterPro" id="IPR025064">
    <property type="entry name" value="DUF4005"/>
</dbReference>
<feature type="non-terminal residue" evidence="3">
    <location>
        <position position="1"/>
    </location>
</feature>